<gene>
    <name evidence="4" type="primary">LOC108612155</name>
</gene>
<dbReference type="RefSeq" id="XP_017860552.1">
    <property type="nucleotide sequence ID" value="XM_018005063.1"/>
</dbReference>
<organism evidence="3 4">
    <name type="scientific">Drosophila arizonae</name>
    <name type="common">Fruit fly</name>
    <dbReference type="NCBI Taxonomy" id="7263"/>
    <lineage>
        <taxon>Eukaryota</taxon>
        <taxon>Metazoa</taxon>
        <taxon>Ecdysozoa</taxon>
        <taxon>Arthropoda</taxon>
        <taxon>Hexapoda</taxon>
        <taxon>Insecta</taxon>
        <taxon>Pterygota</taxon>
        <taxon>Neoptera</taxon>
        <taxon>Endopterygota</taxon>
        <taxon>Diptera</taxon>
        <taxon>Brachycera</taxon>
        <taxon>Muscomorpha</taxon>
        <taxon>Ephydroidea</taxon>
        <taxon>Drosophilidae</taxon>
        <taxon>Drosophila</taxon>
    </lineage>
</organism>
<name>A0ABM1P016_DROAR</name>
<feature type="compositionally biased region" description="Basic and acidic residues" evidence="1">
    <location>
        <begin position="191"/>
        <end position="201"/>
    </location>
</feature>
<feature type="compositionally biased region" description="Basic and acidic residues" evidence="1">
    <location>
        <begin position="328"/>
        <end position="337"/>
    </location>
</feature>
<reference evidence="4" key="3">
    <citation type="submission" date="2025-08" db="UniProtKB">
        <authorList>
            <consortium name="RefSeq"/>
        </authorList>
    </citation>
    <scope>IDENTIFICATION</scope>
    <source>
        <tissue evidence="4">Whole organism</tissue>
    </source>
</reference>
<evidence type="ECO:0000313" key="3">
    <source>
        <dbReference type="Proteomes" id="UP000694904"/>
    </source>
</evidence>
<feature type="compositionally biased region" description="Polar residues" evidence="1">
    <location>
        <begin position="217"/>
        <end position="233"/>
    </location>
</feature>
<dbReference type="SMART" id="SM00868">
    <property type="entry name" value="zf-AD"/>
    <property type="match status" value="1"/>
</dbReference>
<evidence type="ECO:0000256" key="1">
    <source>
        <dbReference type="SAM" id="MobiDB-lite"/>
    </source>
</evidence>
<feature type="region of interest" description="Disordered" evidence="1">
    <location>
        <begin position="178"/>
        <end position="246"/>
    </location>
</feature>
<dbReference type="InterPro" id="IPR012934">
    <property type="entry name" value="Znf_AD"/>
</dbReference>
<feature type="domain" description="ZAD" evidence="2">
    <location>
        <begin position="41"/>
        <end position="122"/>
    </location>
</feature>
<evidence type="ECO:0000259" key="2">
    <source>
        <dbReference type="SMART" id="SM00868"/>
    </source>
</evidence>
<accession>A0ABM1P016</accession>
<protein>
    <submittedName>
        <fullName evidence="4">Uncharacterized protein LOC108612155</fullName>
    </submittedName>
</protein>
<dbReference type="GeneID" id="108612155"/>
<keyword evidence="3" id="KW-1185">Reference proteome</keyword>
<feature type="compositionally biased region" description="Polar residues" evidence="1">
    <location>
        <begin position="305"/>
        <end position="319"/>
    </location>
</feature>
<evidence type="ECO:0000313" key="4">
    <source>
        <dbReference type="RefSeq" id="XP_017860552.1"/>
    </source>
</evidence>
<dbReference type="Proteomes" id="UP000694904">
    <property type="component" value="Chromosome 3"/>
</dbReference>
<reference evidence="3" key="1">
    <citation type="journal article" date="1997" name="Nucleic Acids Res.">
        <title>tRNAscan-SE: a program for improved detection of transfer RNA genes in genomic sequence.</title>
        <authorList>
            <person name="Lowe T.M."/>
            <person name="Eddy S.R."/>
        </authorList>
    </citation>
    <scope>NUCLEOTIDE SEQUENCE [LARGE SCALE GENOMIC DNA]</scope>
</reference>
<reference evidence="3" key="2">
    <citation type="journal article" date="2016" name="G3 (Bethesda)">
        <title>Genome Evolution in Three Species of Cactophilic Drosophila.</title>
        <authorList>
            <person name="Sanchez-Flores A."/>
            <person name="Penazola F."/>
            <person name="Carpinteyro-Ponce J."/>
            <person name="Nazario-Yepiz N."/>
            <person name="Abreu-Goodger C."/>
            <person name="Machado C.A."/>
            <person name="Markow T.A."/>
        </authorList>
    </citation>
    <scope>NUCLEOTIDE SEQUENCE [LARGE SCALE GENOMIC DNA]</scope>
</reference>
<proteinExistence type="predicted"/>
<sequence>MEKKLSLQDYENLYKSALLSRQKVHQNVPKTLNRLSKFQHICRVCGCSDDGTFVDLDKYQEFEFEPTISSYRQLFQRASLQFQFSTMPDMPGRICGICSYKAKIFFLLTRQFVIGQQIMRTAVTDFYRDNYGIEPPEQLEDLLQLRKQLENVSKIKLKPTKTTKITSVYGQVKPNVTKRKVKPNHSSSSDNRFDIKAKDSTESTNFRANKVPKGRKNTISNQTSPSRINNIRQPNKPPNPVKNVNSKSGLVAQRTPYARKERTGAKASSSNKEVMECHVSPRLIKKCTNFAELLPVKSVMHYKVPTNQAEGSPHKSNIPPSKAQLQKKLLERRKQWR</sequence>
<feature type="region of interest" description="Disordered" evidence="1">
    <location>
        <begin position="305"/>
        <end position="337"/>
    </location>
</feature>